<dbReference type="EMBL" id="CP013290">
    <property type="protein sequence ID" value="APH01799.1"/>
    <property type="molecule type" value="Genomic_DNA"/>
</dbReference>
<organism evidence="1 2">
    <name type="scientific">Janibacter indicus</name>
    <dbReference type="NCBI Taxonomy" id="857417"/>
    <lineage>
        <taxon>Bacteria</taxon>
        <taxon>Bacillati</taxon>
        <taxon>Actinomycetota</taxon>
        <taxon>Actinomycetes</taxon>
        <taxon>Micrococcales</taxon>
        <taxon>Intrasporangiaceae</taxon>
        <taxon>Janibacter</taxon>
    </lineage>
</organism>
<evidence type="ECO:0000313" key="1">
    <source>
        <dbReference type="EMBL" id="APH01799.1"/>
    </source>
</evidence>
<proteinExistence type="predicted"/>
<accession>A0A1L3MHM7</accession>
<keyword evidence="2" id="KW-1185">Reference proteome</keyword>
<dbReference type="RefSeq" id="WP_072624957.1">
    <property type="nucleotide sequence ID" value="NZ_CP013290.1"/>
</dbReference>
<protein>
    <submittedName>
        <fullName evidence="1">Uncharacterized protein</fullName>
    </submittedName>
</protein>
<reference evidence="1 2" key="1">
    <citation type="submission" date="2015-11" db="EMBL/GenBank/DDBJ databases">
        <authorList>
            <person name="Zhang Y."/>
            <person name="Guo Z."/>
        </authorList>
    </citation>
    <scope>NUCLEOTIDE SEQUENCE [LARGE SCALE GENOMIC DNA]</scope>
    <source>
        <strain evidence="1 2">YFY001</strain>
    </source>
</reference>
<dbReference type="AlphaFoldDB" id="A0A1L3MHM7"/>
<name>A0A1L3MHM7_9MICO</name>
<gene>
    <name evidence="1" type="ORF">ASJ30_09895</name>
</gene>
<sequence length="302" mass="32996">MELISEVSCGAWLRERVGGWARVGGVAGAGFEAYARILHPVPVHREDLTVADRWGMHPVLEEGRWPWSRVAARQGLTMHPLVQWNRLADLHQGVDFADGWRVGQSRDGALDVDLLAGLTRHLREATRSPEQLVVGIWAGWGELTGSTVVYAGEDDGGKETDAEAEADARMRLHLEEQRTSVAPDVAAAVRRGPLLVLPGREYVLLATDCDELADETWPHRAGIGWTSVFDGPLPQLVWPADHAWVVASEIDWDSTIVAGSRALVDAVLADGRFEAFEVEEGSDLTWEGDLVNPPRAGWSAGP</sequence>
<dbReference type="KEGG" id="jte:ASJ30_09895"/>
<evidence type="ECO:0000313" key="2">
    <source>
        <dbReference type="Proteomes" id="UP000182938"/>
    </source>
</evidence>
<dbReference type="Proteomes" id="UP000182938">
    <property type="component" value="Chromosome"/>
</dbReference>